<feature type="chain" id="PRO_5035244907" description="T9SS C-terminal target domain-containing protein" evidence="1">
    <location>
        <begin position="18"/>
        <end position="465"/>
    </location>
</feature>
<reference evidence="2" key="1">
    <citation type="journal article" date="2014" name="Int. J. Syst. Evol. Microbiol.">
        <title>Complete genome sequence of Corynebacterium casei LMG S-19264T (=DSM 44701T), isolated from a smear-ripened cheese.</title>
        <authorList>
            <consortium name="US DOE Joint Genome Institute (JGI-PGF)"/>
            <person name="Walter F."/>
            <person name="Albersmeier A."/>
            <person name="Kalinowski J."/>
            <person name="Ruckert C."/>
        </authorList>
    </citation>
    <scope>NUCLEOTIDE SEQUENCE</scope>
    <source>
        <strain evidence="2">CGMCC 1.15448</strain>
    </source>
</reference>
<dbReference type="Pfam" id="PF17963">
    <property type="entry name" value="Big_9"/>
    <property type="match status" value="1"/>
</dbReference>
<feature type="signal peptide" evidence="1">
    <location>
        <begin position="1"/>
        <end position="17"/>
    </location>
</feature>
<evidence type="ECO:0000313" key="2">
    <source>
        <dbReference type="EMBL" id="GGB07103.1"/>
    </source>
</evidence>
<protein>
    <recommendedName>
        <fullName evidence="4">T9SS C-terminal target domain-containing protein</fullName>
    </recommendedName>
</protein>
<dbReference type="AlphaFoldDB" id="A0A8J2UEV5"/>
<dbReference type="EMBL" id="BMJC01000003">
    <property type="protein sequence ID" value="GGB07103.1"/>
    <property type="molecule type" value="Genomic_DNA"/>
</dbReference>
<keyword evidence="1" id="KW-0732">Signal</keyword>
<evidence type="ECO:0000313" key="3">
    <source>
        <dbReference type="Proteomes" id="UP000607559"/>
    </source>
</evidence>
<sequence>MASFTVVAALLFQPVFAAPASTTDNFNSRPGVRLTEVKGYLQGKCWFFADFDINRNGWTPNIEGDGAMVSGTGASATERTGIYTPLLDLTPGTTLSFSYKFNQAVTNRRWIRILAIDGNNNPVATLDSLELTGDAAGQVYTYNKPLMLTGAYSLAINYQGIGGAERIAIDELKIGAAPHYASTCNVAPVSLKDKFSGTASHTANGNVLSNDYDPNHETMTAYLMTESPDGQVELQKNGDFVFTPKDGFKGNSTQFSYKVCDNGSPALCSMTTTATIHFPSRSSLLSFEALYNRKEVAIDWNTGSDNHSKVFEVERSLDGTYYKKVGEVKADEALGQYTFSDKIHEQERKNDLYYRLRQVDGNNRVTYSKVLILRSYGTRSVEAVSVTPDPNVNDIQVNVQLKEKSFVMVRVMDDNGSELIKQSAMGEYGSNKYNIEGTSQLQPGMYQLEVIINSNERLTMKLAKS</sequence>
<gene>
    <name evidence="2" type="ORF">GCM10011511_33230</name>
</gene>
<reference evidence="2" key="2">
    <citation type="submission" date="2020-09" db="EMBL/GenBank/DDBJ databases">
        <authorList>
            <person name="Sun Q."/>
            <person name="Zhou Y."/>
        </authorList>
    </citation>
    <scope>NUCLEOTIDE SEQUENCE</scope>
    <source>
        <strain evidence="2">CGMCC 1.15448</strain>
    </source>
</reference>
<comment type="caution">
    <text evidence="2">The sequence shown here is derived from an EMBL/GenBank/DDBJ whole genome shotgun (WGS) entry which is preliminary data.</text>
</comment>
<proteinExistence type="predicted"/>
<name>A0A8J2UEV5_9BACT</name>
<accession>A0A8J2UEV5</accession>
<evidence type="ECO:0000256" key="1">
    <source>
        <dbReference type="SAM" id="SignalP"/>
    </source>
</evidence>
<keyword evidence="3" id="KW-1185">Reference proteome</keyword>
<dbReference type="Proteomes" id="UP000607559">
    <property type="component" value="Unassembled WGS sequence"/>
</dbReference>
<evidence type="ECO:0008006" key="4">
    <source>
        <dbReference type="Google" id="ProtNLM"/>
    </source>
</evidence>
<organism evidence="2 3">
    <name type="scientific">Puia dinghuensis</name>
    <dbReference type="NCBI Taxonomy" id="1792502"/>
    <lineage>
        <taxon>Bacteria</taxon>
        <taxon>Pseudomonadati</taxon>
        <taxon>Bacteroidota</taxon>
        <taxon>Chitinophagia</taxon>
        <taxon>Chitinophagales</taxon>
        <taxon>Chitinophagaceae</taxon>
        <taxon>Puia</taxon>
    </lineage>
</organism>